<gene>
    <name evidence="2" type="ORF">GA0070216_13510</name>
</gene>
<evidence type="ECO:0000313" key="2">
    <source>
        <dbReference type="EMBL" id="SCF49491.1"/>
    </source>
</evidence>
<organism evidence="2 3">
    <name type="scientific">Micromonospora matsumotoense</name>
    <dbReference type="NCBI Taxonomy" id="121616"/>
    <lineage>
        <taxon>Bacteria</taxon>
        <taxon>Bacillati</taxon>
        <taxon>Actinomycetota</taxon>
        <taxon>Actinomycetes</taxon>
        <taxon>Micromonosporales</taxon>
        <taxon>Micromonosporaceae</taxon>
        <taxon>Micromonospora</taxon>
    </lineage>
</organism>
<dbReference type="OrthoDB" id="3480304at2"/>
<dbReference type="RefSeq" id="WP_091254443.1">
    <property type="nucleotide sequence ID" value="NZ_FMCU01000035.1"/>
</dbReference>
<sequence length="94" mass="9176">MAAAAVGVAVAFIARKDGQVAALLGFAQASLAAAVGFGLNMSAEDQAVLLGFVSVVLGMFERAQITAPVPAGATEPDPIGPVGGVPAEDVALRG</sequence>
<evidence type="ECO:0000313" key="3">
    <source>
        <dbReference type="Proteomes" id="UP000198797"/>
    </source>
</evidence>
<dbReference type="AlphaFoldDB" id="A0A1C5AWR2"/>
<feature type="region of interest" description="Disordered" evidence="1">
    <location>
        <begin position="71"/>
        <end position="94"/>
    </location>
</feature>
<accession>A0A1C5AWR2</accession>
<dbReference type="EMBL" id="FMCU01000035">
    <property type="protein sequence ID" value="SCF49491.1"/>
    <property type="molecule type" value="Genomic_DNA"/>
</dbReference>
<name>A0A1C5AWR2_9ACTN</name>
<protein>
    <submittedName>
        <fullName evidence="2">Uncharacterized protein</fullName>
    </submittedName>
</protein>
<reference evidence="3" key="1">
    <citation type="submission" date="2016-06" db="EMBL/GenBank/DDBJ databases">
        <authorList>
            <person name="Varghese N."/>
            <person name="Submissions Spin"/>
        </authorList>
    </citation>
    <scope>NUCLEOTIDE SEQUENCE [LARGE SCALE GENOMIC DNA]</scope>
    <source>
        <strain evidence="3">DSM 44100</strain>
    </source>
</reference>
<evidence type="ECO:0000256" key="1">
    <source>
        <dbReference type="SAM" id="MobiDB-lite"/>
    </source>
</evidence>
<dbReference type="Proteomes" id="UP000198797">
    <property type="component" value="Unassembled WGS sequence"/>
</dbReference>
<proteinExistence type="predicted"/>
<keyword evidence="3" id="KW-1185">Reference proteome</keyword>
<dbReference type="STRING" id="121616.GA0070216_13510"/>